<accession>A0ABS5ANX5</accession>
<evidence type="ECO:0000313" key="1">
    <source>
        <dbReference type="EMBL" id="MBP2477894.1"/>
    </source>
</evidence>
<sequence>MRHAVSVPPIAATRPALRVARVPPAAAMSP</sequence>
<proteinExistence type="predicted"/>
<organism evidence="1 2">
    <name type="scientific">Crossiella equi</name>
    <dbReference type="NCBI Taxonomy" id="130796"/>
    <lineage>
        <taxon>Bacteria</taxon>
        <taxon>Bacillati</taxon>
        <taxon>Actinomycetota</taxon>
        <taxon>Actinomycetes</taxon>
        <taxon>Pseudonocardiales</taxon>
        <taxon>Pseudonocardiaceae</taxon>
        <taxon>Crossiella</taxon>
    </lineage>
</organism>
<comment type="caution">
    <text evidence="1">The sequence shown here is derived from an EMBL/GenBank/DDBJ whole genome shotgun (WGS) entry which is preliminary data.</text>
</comment>
<keyword evidence="2" id="KW-1185">Reference proteome</keyword>
<dbReference type="EMBL" id="JAGIOO010000001">
    <property type="protein sequence ID" value="MBP2477894.1"/>
    <property type="molecule type" value="Genomic_DNA"/>
</dbReference>
<dbReference type="Proteomes" id="UP001519363">
    <property type="component" value="Unassembled WGS sequence"/>
</dbReference>
<name>A0ABS5ANX5_9PSEU</name>
<protein>
    <submittedName>
        <fullName evidence="1">Uncharacterized protein</fullName>
    </submittedName>
</protein>
<reference evidence="1 2" key="1">
    <citation type="submission" date="2021-03" db="EMBL/GenBank/DDBJ databases">
        <title>Sequencing the genomes of 1000 actinobacteria strains.</title>
        <authorList>
            <person name="Klenk H.-P."/>
        </authorList>
    </citation>
    <scope>NUCLEOTIDE SEQUENCE [LARGE SCALE GENOMIC DNA]</scope>
    <source>
        <strain evidence="1 2">DSM 44580</strain>
    </source>
</reference>
<gene>
    <name evidence="1" type="ORF">JOF53_006766</name>
</gene>
<evidence type="ECO:0000313" key="2">
    <source>
        <dbReference type="Proteomes" id="UP001519363"/>
    </source>
</evidence>